<dbReference type="GO" id="GO:0008654">
    <property type="term" value="P:phospholipid biosynthetic process"/>
    <property type="evidence" value="ECO:0007669"/>
    <property type="project" value="InterPro"/>
</dbReference>
<dbReference type="PANTHER" id="PTHR10414:SF37">
    <property type="entry name" value="BB IN A BOXCAR, ISOFORM C"/>
    <property type="match status" value="1"/>
</dbReference>
<feature type="transmembrane region" description="Helical" evidence="6">
    <location>
        <begin position="60"/>
        <end position="81"/>
    </location>
</feature>
<dbReference type="PIRSF" id="PIRSF015665">
    <property type="entry name" value="CHOPT"/>
    <property type="match status" value="1"/>
</dbReference>
<dbReference type="PANTHER" id="PTHR10414">
    <property type="entry name" value="ETHANOLAMINEPHOSPHOTRANSFERASE"/>
    <property type="match status" value="1"/>
</dbReference>
<dbReference type="Proteomes" id="UP000785679">
    <property type="component" value="Unassembled WGS sequence"/>
</dbReference>
<reference evidence="7" key="1">
    <citation type="submission" date="2019-06" db="EMBL/GenBank/DDBJ databases">
        <authorList>
            <person name="Zheng W."/>
        </authorList>
    </citation>
    <scope>NUCLEOTIDE SEQUENCE</scope>
    <source>
        <strain evidence="7">QDHG01</strain>
    </source>
</reference>
<keyword evidence="6" id="KW-1133">Transmembrane helix</keyword>
<dbReference type="Pfam" id="PF01066">
    <property type="entry name" value="CDP-OH_P_transf"/>
    <property type="match status" value="1"/>
</dbReference>
<proteinExistence type="inferred from homology"/>
<feature type="transmembrane region" description="Helical" evidence="6">
    <location>
        <begin position="93"/>
        <end position="110"/>
    </location>
</feature>
<dbReference type="AlphaFoldDB" id="A0A8J8T2B7"/>
<comment type="caution">
    <text evidence="7">The sequence shown here is derived from an EMBL/GenBank/DDBJ whole genome shotgun (WGS) entry which is preliminary data.</text>
</comment>
<keyword evidence="6" id="KW-0812">Transmembrane</keyword>
<evidence type="ECO:0008006" key="9">
    <source>
        <dbReference type="Google" id="ProtNLM"/>
    </source>
</evidence>
<feature type="transmembrane region" description="Helical" evidence="6">
    <location>
        <begin position="271"/>
        <end position="292"/>
    </location>
</feature>
<dbReference type="InterPro" id="IPR043130">
    <property type="entry name" value="CDP-OH_PTrfase_TM_dom"/>
</dbReference>
<evidence type="ECO:0000256" key="4">
    <source>
        <dbReference type="ARBA" id="ARBA00023136"/>
    </source>
</evidence>
<evidence type="ECO:0000313" key="7">
    <source>
        <dbReference type="EMBL" id="TNV79654.1"/>
    </source>
</evidence>
<name>A0A8J8T2B7_HALGN</name>
<evidence type="ECO:0000313" key="8">
    <source>
        <dbReference type="Proteomes" id="UP000785679"/>
    </source>
</evidence>
<dbReference type="GO" id="GO:0016020">
    <property type="term" value="C:membrane"/>
    <property type="evidence" value="ECO:0007669"/>
    <property type="project" value="UniProtKB-SubCell"/>
</dbReference>
<dbReference type="PROSITE" id="PS00379">
    <property type="entry name" value="CDP_ALCOHOL_P_TRANSF"/>
    <property type="match status" value="1"/>
</dbReference>
<gene>
    <name evidence="7" type="ORF">FGO68_gene11948</name>
</gene>
<dbReference type="InterPro" id="IPR048254">
    <property type="entry name" value="CDP_ALCOHOL_P_TRANSF_CS"/>
</dbReference>
<keyword evidence="4 6" id="KW-0472">Membrane</keyword>
<feature type="transmembrane region" description="Helical" evidence="6">
    <location>
        <begin position="304"/>
        <end position="321"/>
    </location>
</feature>
<dbReference type="InterPro" id="IPR014472">
    <property type="entry name" value="CHOPT"/>
</dbReference>
<keyword evidence="3 5" id="KW-0808">Transferase</keyword>
<accession>A0A8J8T2B7</accession>
<evidence type="ECO:0000256" key="3">
    <source>
        <dbReference type="ARBA" id="ARBA00022679"/>
    </source>
</evidence>
<sequence>MPDFSLVFKFTLGLNRPYVSEDAAQKLKLYKYQGGDSGYLYRLFYNPFALKCIEYTPDWLAPNLITLFGLMFTVVPFTLLFTLFGCDFSGPVASWWCILEAFCYFAYRLLDEMDGKQARKTGNSSPVGLMFDHGCDSFSTALLVLMMCKMMQAGNGPIIMWALLSATQSFYFSTLEEYYIGGLFLGPFNGVTDGSALLISIFLFTGLFGNGIWLQTVPLPRYGDAKLAEIIVYSILFSQFIAVAMNLYSAIKNALRTDLTQEQRSHGEPMNYLALIQQTVAYYMFFYVVYIAAKVDGGVIMETYPILPAGLFSIVYAHNTINIQVAHVTKQYFNPWTKILLMNTFVLCLYIALESLDVHGINAKNLFLVLFIVTSVFQWHFIIFTIDEMTSVLGIRVFKVKPVSYSPPYEPLIAIQINTEPVKEHR</sequence>
<protein>
    <recommendedName>
        <fullName evidence="9">Ethanolaminephosphotransferase</fullName>
    </recommendedName>
</protein>
<evidence type="ECO:0000256" key="1">
    <source>
        <dbReference type="ARBA" id="ARBA00004370"/>
    </source>
</evidence>
<evidence type="ECO:0000256" key="2">
    <source>
        <dbReference type="ARBA" id="ARBA00010441"/>
    </source>
</evidence>
<dbReference type="OrthoDB" id="196717at2759"/>
<dbReference type="EMBL" id="RRYP01008625">
    <property type="protein sequence ID" value="TNV79654.1"/>
    <property type="molecule type" value="Genomic_DNA"/>
</dbReference>
<dbReference type="GO" id="GO:0016780">
    <property type="term" value="F:phosphotransferase activity, for other substituted phosphate groups"/>
    <property type="evidence" value="ECO:0007669"/>
    <property type="project" value="InterPro"/>
</dbReference>
<feature type="transmembrane region" description="Helical" evidence="6">
    <location>
        <begin position="156"/>
        <end position="174"/>
    </location>
</feature>
<keyword evidence="8" id="KW-1185">Reference proteome</keyword>
<comment type="subcellular location">
    <subcellularLocation>
        <location evidence="1">Membrane</location>
    </subcellularLocation>
</comment>
<feature type="transmembrane region" description="Helical" evidence="6">
    <location>
        <begin position="365"/>
        <end position="386"/>
    </location>
</feature>
<comment type="similarity">
    <text evidence="2 5">Belongs to the CDP-alcohol phosphatidyltransferase class-I family.</text>
</comment>
<evidence type="ECO:0000256" key="5">
    <source>
        <dbReference type="RuleBase" id="RU003750"/>
    </source>
</evidence>
<dbReference type="Gene3D" id="1.20.120.1760">
    <property type="match status" value="1"/>
</dbReference>
<dbReference type="InterPro" id="IPR000462">
    <property type="entry name" value="CDP-OH_P_trans"/>
</dbReference>
<evidence type="ECO:0000256" key="6">
    <source>
        <dbReference type="SAM" id="Phobius"/>
    </source>
</evidence>
<feature type="transmembrane region" description="Helical" evidence="6">
    <location>
        <begin position="227"/>
        <end position="251"/>
    </location>
</feature>
<feature type="transmembrane region" description="Helical" evidence="6">
    <location>
        <begin position="194"/>
        <end position="215"/>
    </location>
</feature>
<organism evidence="7 8">
    <name type="scientific">Halteria grandinella</name>
    <dbReference type="NCBI Taxonomy" id="5974"/>
    <lineage>
        <taxon>Eukaryota</taxon>
        <taxon>Sar</taxon>
        <taxon>Alveolata</taxon>
        <taxon>Ciliophora</taxon>
        <taxon>Intramacronucleata</taxon>
        <taxon>Spirotrichea</taxon>
        <taxon>Stichotrichia</taxon>
        <taxon>Sporadotrichida</taxon>
        <taxon>Halteriidae</taxon>
        <taxon>Halteria</taxon>
    </lineage>
</organism>
<feature type="transmembrane region" description="Helical" evidence="6">
    <location>
        <begin position="333"/>
        <end position="353"/>
    </location>
</feature>